<dbReference type="InterPro" id="IPR036013">
    <property type="entry name" value="Band_7/SPFH_dom_sf"/>
</dbReference>
<sequence length="1507" mass="167345">MWYHVAEPNAYLAITGAGIDTVLIKKKAFVLPFQKVSKFSLTPFDFSMQLTAMTIEKLKFALPAVFTIGPDETMEAMLKYAVLLTGADSGASTSVRNAVAVGEGRDHVQDIVKGIIEGETRSIVSTMSMEELFKERRIFRDKVIKNVQSELDQFGLKIYNANVKELQDTPGSEYFSYLSRKAHEGALNQAKIDVADARMRGEIGEQELVGRTKQEVAKINAATAVLETERKAEKAQADAALKDKEIEIEKQLNLSRISAKRAAEERDAQLQKGVELKRADMELERQRAETVTKAIIARESAQQKADASLYTEIKGAEGAKAQQLAKTDAMFYEITKQAEAQKQAKEMEADAHFYAQKREAEGLTEMARAYGEMGKVLGGPQGLMQYMMIQNNTYERLANANAKAINGLSPKINVWHTGNQSGEDGAGADPSAPIRNLFQNLPPLLSTINDQTGITPPTWLVELQEFRGLCRRRAASSPARYSTSFTTLARRVANVLNHLRQTLPGLHEATNQLSKATSAWPTNHKSGRSRLDIDMSGGEDNKSYLSGMSFSPWGSRSATPKPPLAKDGDSKREESGIGSQRGKDYKISNRYRLSLRNYPRDCPPLQVQWYHAVDIPKRKMVTSPVPHEADKPAVVAKKYVPFSNGDSKAIETTYQKLSEKEEATDRTSLTRGDQESDDVGIAGDSLGTKYRRSGNEADKAFHVPVNEDYLFDVDVERRELAPAYWLGPVYDVRRGTWFFQEGATLRPCDENLATQLEEGFLKLKAWKFPKANAAPATSHQRSGSQPRSRPASMRLADDPTRDSKSGSGVLTPKGSTESLKTASKTQSPKDQEPEILTPEATQRTFRLFGAHMNSVVTYQDENNAWIVTDDFLSRIGSTVYGRFAGGAHYVGTKVVRGYSEQAKKPPAKDDKNPLNASPKVPESGSSEKDSEDHADHEMLDSPAETRRKTLERQISTLVESVNPADREKEEEEVRRRQEKEMEDDYKDQDDEEQGREIEHLVLVTHGIGQRLGLRLESVNFVHDVNTLRKTLKGVYSGSADLQALNGDLEKDTKNSRVQVLPICWRHLLDFPRQSLKHNRKEHDLGDTEFEDENYPSLEDITVDGVPAVRNLITDLALDILLYQSPAYKGHITRIVLDELNRIYRLFKQRNPGFNGKISLAGHSLGSAIMFDILCNQKMERSGTRSSKTQPRQENPRIQLEFEVEDFYALGSPIGLFQMLKGRTIAARQTPNVRPAQTPFDMMDDPFLGSSSLTGNTEEQGYLEITTSSPKCRRVFNIFHPTDPISYRLEPLISPAMATLKPQPLPYTKKGIFGAPNLTGLGARVGQSVTGFWSSFSSGIASSLLNRSLGISGDEAGKLSNPMPYQQNRATAAGTNIVAGGVVPSTLPHDSEQLARGNLSVAQGENGEHPPTLLDSEIETLFSGFQKRKRAQSAVSTDGSSGSKGKEELEDERREMEEQGKRLRREEGKVRALNSNGRVDYSIQEGAFDISLLASIASHLSYWADEDR</sequence>
<dbReference type="PROSITE" id="PS51043">
    <property type="entry name" value="DDHD"/>
    <property type="match status" value="1"/>
</dbReference>
<dbReference type="SMART" id="SM01127">
    <property type="entry name" value="DDHD"/>
    <property type="match status" value="1"/>
</dbReference>
<feature type="compositionally biased region" description="Acidic residues" evidence="1">
    <location>
        <begin position="980"/>
        <end position="992"/>
    </location>
</feature>
<feature type="compositionally biased region" description="Basic and acidic residues" evidence="1">
    <location>
        <begin position="925"/>
        <end position="951"/>
    </location>
</feature>
<feature type="region of interest" description="Disordered" evidence="1">
    <location>
        <begin position="507"/>
        <end position="538"/>
    </location>
</feature>
<dbReference type="Pfam" id="PF01145">
    <property type="entry name" value="Band_7"/>
    <property type="match status" value="1"/>
</dbReference>
<dbReference type="Pfam" id="PF23465">
    <property type="entry name" value="DUF7131"/>
    <property type="match status" value="1"/>
</dbReference>
<feature type="compositionally biased region" description="Basic and acidic residues" evidence="1">
    <location>
        <begin position="564"/>
        <end position="583"/>
    </location>
</feature>
<feature type="region of interest" description="Disordered" evidence="1">
    <location>
        <begin position="1428"/>
        <end position="1470"/>
    </location>
</feature>
<dbReference type="PANTHER" id="PTHR23509">
    <property type="entry name" value="PA-PL1 PHOSPHOLIPASE FAMILY"/>
    <property type="match status" value="1"/>
</dbReference>
<protein>
    <recommendedName>
        <fullName evidence="2">DDHD domain-containing protein</fullName>
    </recommendedName>
</protein>
<feature type="region of interest" description="Disordered" evidence="1">
    <location>
        <begin position="900"/>
        <end position="992"/>
    </location>
</feature>
<evidence type="ECO:0000313" key="3">
    <source>
        <dbReference type="EMBL" id="KAE9973726.1"/>
    </source>
</evidence>
<feature type="compositionally biased region" description="Polar residues" evidence="1">
    <location>
        <begin position="509"/>
        <end position="524"/>
    </location>
</feature>
<dbReference type="InterPro" id="IPR055555">
    <property type="entry name" value="PA-PLA1_DUF7131"/>
</dbReference>
<dbReference type="SUPFAM" id="SSF117892">
    <property type="entry name" value="Band 7/SPFH domain"/>
    <property type="match status" value="1"/>
</dbReference>
<feature type="region of interest" description="Disordered" evidence="1">
    <location>
        <begin position="772"/>
        <end position="838"/>
    </location>
</feature>
<feature type="compositionally biased region" description="Basic and acidic residues" evidence="1">
    <location>
        <begin position="795"/>
        <end position="804"/>
    </location>
</feature>
<dbReference type="InterPro" id="IPR029058">
    <property type="entry name" value="AB_hydrolase_fold"/>
</dbReference>
<name>A0A8H3UNC4_VENIN</name>
<proteinExistence type="predicted"/>
<dbReference type="Pfam" id="PF23463">
    <property type="entry name" value="WWE_2"/>
    <property type="match status" value="1"/>
</dbReference>
<dbReference type="EMBL" id="WNWS01000235">
    <property type="protein sequence ID" value="KAE9973726.1"/>
    <property type="molecule type" value="Genomic_DNA"/>
</dbReference>
<comment type="caution">
    <text evidence="3">The sequence shown here is derived from an EMBL/GenBank/DDBJ whole genome shotgun (WGS) entry which is preliminary data.</text>
</comment>
<evidence type="ECO:0000313" key="4">
    <source>
        <dbReference type="Proteomes" id="UP000447873"/>
    </source>
</evidence>
<dbReference type="Pfam" id="PF02862">
    <property type="entry name" value="DDHD"/>
    <property type="match status" value="1"/>
</dbReference>
<dbReference type="InterPro" id="IPR057826">
    <property type="entry name" value="WWE_C20G8.02"/>
</dbReference>
<dbReference type="GO" id="GO:0005737">
    <property type="term" value="C:cytoplasm"/>
    <property type="evidence" value="ECO:0007669"/>
    <property type="project" value="TreeGrafter"/>
</dbReference>
<dbReference type="InterPro" id="IPR058055">
    <property type="entry name" value="PA-PLA1"/>
</dbReference>
<organism evidence="3 4">
    <name type="scientific">Venturia inaequalis</name>
    <name type="common">Apple scab fungus</name>
    <dbReference type="NCBI Taxonomy" id="5025"/>
    <lineage>
        <taxon>Eukaryota</taxon>
        <taxon>Fungi</taxon>
        <taxon>Dikarya</taxon>
        <taxon>Ascomycota</taxon>
        <taxon>Pezizomycotina</taxon>
        <taxon>Dothideomycetes</taxon>
        <taxon>Pleosporomycetidae</taxon>
        <taxon>Venturiales</taxon>
        <taxon>Venturiaceae</taxon>
        <taxon>Venturia</taxon>
    </lineage>
</organism>
<dbReference type="GO" id="GO:0004620">
    <property type="term" value="F:phospholipase activity"/>
    <property type="evidence" value="ECO:0007669"/>
    <property type="project" value="TreeGrafter"/>
</dbReference>
<dbReference type="InterPro" id="IPR004177">
    <property type="entry name" value="DDHD_dom"/>
</dbReference>
<dbReference type="CDD" id="cd03399">
    <property type="entry name" value="SPFH_flotillin"/>
    <property type="match status" value="1"/>
</dbReference>
<feature type="compositionally biased region" description="Polar residues" evidence="1">
    <location>
        <begin position="1432"/>
        <end position="1442"/>
    </location>
</feature>
<feature type="region of interest" description="Disordered" evidence="1">
    <location>
        <begin position="656"/>
        <end position="682"/>
    </location>
</feature>
<evidence type="ECO:0000256" key="1">
    <source>
        <dbReference type="SAM" id="MobiDB-lite"/>
    </source>
</evidence>
<dbReference type="InterPro" id="IPR001107">
    <property type="entry name" value="Band_7"/>
</dbReference>
<gene>
    <name evidence="3" type="ORF">EG328_004240</name>
</gene>
<feature type="compositionally biased region" description="Basic and acidic residues" evidence="1">
    <location>
        <begin position="1443"/>
        <end position="1469"/>
    </location>
</feature>
<feature type="compositionally biased region" description="Polar residues" evidence="1">
    <location>
        <begin position="775"/>
        <end position="787"/>
    </location>
</feature>
<reference evidence="3 4" key="1">
    <citation type="submission" date="2018-12" db="EMBL/GenBank/DDBJ databases">
        <title>Venturia inaequalis Genome Resource.</title>
        <authorList>
            <person name="Lichtner F.J."/>
        </authorList>
    </citation>
    <scope>NUCLEOTIDE SEQUENCE [LARGE SCALE GENOMIC DNA]</scope>
    <source>
        <strain evidence="3 4">120213</strain>
    </source>
</reference>
<feature type="compositionally biased region" description="Polar residues" evidence="1">
    <location>
        <begin position="805"/>
        <end position="826"/>
    </location>
</feature>
<evidence type="ECO:0000259" key="2">
    <source>
        <dbReference type="PROSITE" id="PS51043"/>
    </source>
</evidence>
<feature type="compositionally biased region" description="Basic and acidic residues" evidence="1">
    <location>
        <begin position="964"/>
        <end position="979"/>
    </location>
</feature>
<feature type="region of interest" description="Disordered" evidence="1">
    <location>
        <begin position="550"/>
        <end position="583"/>
    </location>
</feature>
<dbReference type="PANTHER" id="PTHR23509:SF10">
    <property type="entry name" value="LD21067P"/>
    <property type="match status" value="1"/>
</dbReference>
<feature type="compositionally biased region" description="Basic and acidic residues" evidence="1">
    <location>
        <begin position="901"/>
        <end position="912"/>
    </location>
</feature>
<accession>A0A8H3UNC4</accession>
<dbReference type="SUPFAM" id="SSF53474">
    <property type="entry name" value="alpha/beta-Hydrolases"/>
    <property type="match status" value="1"/>
</dbReference>
<dbReference type="Proteomes" id="UP000447873">
    <property type="component" value="Unassembled WGS sequence"/>
</dbReference>
<feature type="domain" description="DDHD" evidence="2">
    <location>
        <begin position="1199"/>
        <end position="1507"/>
    </location>
</feature>
<dbReference type="Gene3D" id="3.30.479.30">
    <property type="entry name" value="Band 7 domain"/>
    <property type="match status" value="1"/>
</dbReference>
<dbReference type="GO" id="GO:0046872">
    <property type="term" value="F:metal ion binding"/>
    <property type="evidence" value="ECO:0007669"/>
    <property type="project" value="InterPro"/>
</dbReference>